<dbReference type="PANTHER" id="PTHR44845:SF6">
    <property type="entry name" value="BETA-ALANINE-ACTIVATING ENZYME"/>
    <property type="match status" value="1"/>
</dbReference>
<dbReference type="GO" id="GO:0031177">
    <property type="term" value="F:phosphopantetheine binding"/>
    <property type="evidence" value="ECO:0007669"/>
    <property type="project" value="InterPro"/>
</dbReference>
<dbReference type="PANTHER" id="PTHR44845">
    <property type="entry name" value="CARRIER DOMAIN-CONTAINING PROTEIN"/>
    <property type="match status" value="1"/>
</dbReference>
<dbReference type="GO" id="GO:0044550">
    <property type="term" value="P:secondary metabolite biosynthetic process"/>
    <property type="evidence" value="ECO:0007669"/>
    <property type="project" value="UniProtKB-ARBA"/>
</dbReference>
<dbReference type="Pfam" id="PF00550">
    <property type="entry name" value="PP-binding"/>
    <property type="match status" value="1"/>
</dbReference>
<dbReference type="GO" id="GO:0072330">
    <property type="term" value="P:monocarboxylic acid biosynthetic process"/>
    <property type="evidence" value="ECO:0007669"/>
    <property type="project" value="UniProtKB-ARBA"/>
</dbReference>
<keyword evidence="2" id="KW-0597">Phosphoprotein</keyword>
<dbReference type="Proteomes" id="UP000267003">
    <property type="component" value="Unassembled WGS sequence"/>
</dbReference>
<dbReference type="SUPFAM" id="SSF56801">
    <property type="entry name" value="Acetyl-CoA synthetase-like"/>
    <property type="match status" value="1"/>
</dbReference>
<dbReference type="Pfam" id="PF07993">
    <property type="entry name" value="NAD_binding_4"/>
    <property type="match status" value="1"/>
</dbReference>
<dbReference type="SUPFAM" id="SSF47336">
    <property type="entry name" value="ACP-like"/>
    <property type="match status" value="1"/>
</dbReference>
<name>A0A3A8R9Y6_9BACT</name>
<evidence type="ECO:0000313" key="4">
    <source>
        <dbReference type="EMBL" id="RKH72214.1"/>
    </source>
</evidence>
<evidence type="ECO:0000313" key="5">
    <source>
        <dbReference type="Proteomes" id="UP000267003"/>
    </source>
</evidence>
<comment type="caution">
    <text evidence="4">The sequence shown here is derived from an EMBL/GenBank/DDBJ whole genome shotgun (WGS) entry which is preliminary data.</text>
</comment>
<dbReference type="InterPro" id="IPR020806">
    <property type="entry name" value="PKS_PP-bd"/>
</dbReference>
<keyword evidence="5" id="KW-1185">Reference proteome</keyword>
<dbReference type="SMART" id="SM00823">
    <property type="entry name" value="PKS_PP"/>
    <property type="match status" value="1"/>
</dbReference>
<evidence type="ECO:0000256" key="1">
    <source>
        <dbReference type="ARBA" id="ARBA00022450"/>
    </source>
</evidence>
<dbReference type="InterPro" id="IPR036291">
    <property type="entry name" value="NAD(P)-bd_dom_sf"/>
</dbReference>
<proteinExistence type="predicted"/>
<dbReference type="SUPFAM" id="SSF51735">
    <property type="entry name" value="NAD(P)-binding Rossmann-fold domains"/>
    <property type="match status" value="1"/>
</dbReference>
<dbReference type="PROSITE" id="PS00012">
    <property type="entry name" value="PHOSPHOPANTETHEINE"/>
    <property type="match status" value="1"/>
</dbReference>
<dbReference type="Gene3D" id="1.10.1200.10">
    <property type="entry name" value="ACP-like"/>
    <property type="match status" value="1"/>
</dbReference>
<dbReference type="InterPro" id="IPR006162">
    <property type="entry name" value="Ppantetheine_attach_site"/>
</dbReference>
<dbReference type="OrthoDB" id="9804595at2"/>
<dbReference type="PROSITE" id="PS50075">
    <property type="entry name" value="CARRIER"/>
    <property type="match status" value="1"/>
</dbReference>
<dbReference type="AlphaFoldDB" id="A0A3A8R9Y6"/>
<reference evidence="5" key="1">
    <citation type="submission" date="2018-09" db="EMBL/GenBank/DDBJ databases">
        <authorList>
            <person name="Livingstone P.G."/>
            <person name="Whitworth D.E."/>
        </authorList>
    </citation>
    <scope>NUCLEOTIDE SEQUENCE [LARGE SCALE GENOMIC DNA]</scope>
    <source>
        <strain evidence="5">AB050A</strain>
    </source>
</reference>
<dbReference type="Gene3D" id="3.30.300.30">
    <property type="match status" value="1"/>
</dbReference>
<dbReference type="Gene3D" id="3.40.50.720">
    <property type="entry name" value="NAD(P)-binding Rossmann-like Domain"/>
    <property type="match status" value="1"/>
</dbReference>
<dbReference type="CDD" id="cd05235">
    <property type="entry name" value="SDR_e1"/>
    <property type="match status" value="1"/>
</dbReference>
<dbReference type="NCBIfam" id="TIGR01746">
    <property type="entry name" value="Thioester-redct"/>
    <property type="match status" value="1"/>
</dbReference>
<evidence type="ECO:0000259" key="3">
    <source>
        <dbReference type="PROSITE" id="PS50075"/>
    </source>
</evidence>
<feature type="domain" description="Carrier" evidence="3">
    <location>
        <begin position="77"/>
        <end position="152"/>
    </location>
</feature>
<sequence length="571" mass="61718">MSDTPSRAANAPLQSTSVASLRASLGTFAREHLPEAMVPTRFVILDTLPKLPNGKVDRSRLPLADASESTTAAAYVAPGTPDEARIALLWQEVLGTARVGVTDSFFDLGGDSVGAAQMAARVKEAFGVAPNMRRFFEHPTVSELARMIGAKSGGASSSGPASRSLSPDDLLTEATLPDDIRIAPDALPAVTAPYRTVLLTGGTGYTGAYLVRELLDRSDARLFVLARARDAAGALERVRDNLRGYGLWRDADAARLIGVAGDLGRPYFGLSRADYLTLAHEAEVIIHNGAHSSYALPYQRLKPVNVLGTLEVLRLACRARVKPVHFVSSLAVFPGHPGPQNFMEVELTDPTHVMGGYRQTKWVGDKLVSLAGHRGLPVCIYRPGLITGSQDTGACSTDTFLNETMKGCIQLGAALDFNVLLEMVPVDFCARVVAHVALGGKHAGSVFNLPGGRTVRWTELVQMLETLGYPLRRVPYREWYRELTAAVERGEDNALTRFHPLFTEDTPSEDVGYPDSLPRFDTTQLHAALAGSGIACREVDLAFLRLYLDYFVSIGYLPPPRAERSGSHARV</sequence>
<keyword evidence="1" id="KW-0596">Phosphopantetheine</keyword>
<dbReference type="FunFam" id="1.10.1200.10:FF:000016">
    <property type="entry name" value="Non-ribosomal peptide synthase"/>
    <property type="match status" value="1"/>
</dbReference>
<dbReference type="InterPro" id="IPR036736">
    <property type="entry name" value="ACP-like_sf"/>
</dbReference>
<organism evidence="4 5">
    <name type="scientific">Corallococcus aberystwythensis</name>
    <dbReference type="NCBI Taxonomy" id="2316722"/>
    <lineage>
        <taxon>Bacteria</taxon>
        <taxon>Pseudomonadati</taxon>
        <taxon>Myxococcota</taxon>
        <taxon>Myxococcia</taxon>
        <taxon>Myxococcales</taxon>
        <taxon>Cystobacterineae</taxon>
        <taxon>Myxococcaceae</taxon>
        <taxon>Corallococcus</taxon>
    </lineage>
</organism>
<dbReference type="RefSeq" id="WP_120554428.1">
    <property type="nucleotide sequence ID" value="NZ_RAWK01000026.1"/>
</dbReference>
<dbReference type="InterPro" id="IPR045851">
    <property type="entry name" value="AMP-bd_C_sf"/>
</dbReference>
<gene>
    <name evidence="4" type="ORF">D7W81_06365</name>
</gene>
<dbReference type="EMBL" id="RAWK01000026">
    <property type="protein sequence ID" value="RKH72214.1"/>
    <property type="molecule type" value="Genomic_DNA"/>
</dbReference>
<evidence type="ECO:0000256" key="2">
    <source>
        <dbReference type="ARBA" id="ARBA00022553"/>
    </source>
</evidence>
<dbReference type="InterPro" id="IPR009081">
    <property type="entry name" value="PP-bd_ACP"/>
</dbReference>
<protein>
    <submittedName>
        <fullName evidence="4">NAD-dependent epimerase/dehydratase family protein</fullName>
    </submittedName>
</protein>
<dbReference type="InterPro" id="IPR010080">
    <property type="entry name" value="Thioester_reductase-like_dom"/>
</dbReference>
<dbReference type="InterPro" id="IPR013120">
    <property type="entry name" value="FAR_NAD-bd"/>
</dbReference>
<accession>A0A3A8R9Y6</accession>